<comment type="caution">
    <text evidence="2">The sequence shown here is derived from an EMBL/GenBank/DDBJ whole genome shotgun (WGS) entry which is preliminary data.</text>
</comment>
<dbReference type="InterPro" id="IPR010982">
    <property type="entry name" value="Lambda_DNA-bd_dom_sf"/>
</dbReference>
<protein>
    <submittedName>
        <fullName evidence="2">DNA-binding protein</fullName>
    </submittedName>
</protein>
<organism evidence="2 3">
    <name type="scientific">Clostridium carnis</name>
    <dbReference type="NCBI Taxonomy" id="1530"/>
    <lineage>
        <taxon>Bacteria</taxon>
        <taxon>Bacillati</taxon>
        <taxon>Bacillota</taxon>
        <taxon>Clostridia</taxon>
        <taxon>Eubacteriales</taxon>
        <taxon>Clostridiaceae</taxon>
        <taxon>Clostridium</taxon>
    </lineage>
</organism>
<dbReference type="PROSITE" id="PS50943">
    <property type="entry name" value="HTH_CROC1"/>
    <property type="match status" value="1"/>
</dbReference>
<dbReference type="Pfam" id="PF01381">
    <property type="entry name" value="HTH_3"/>
    <property type="match status" value="1"/>
</dbReference>
<evidence type="ECO:0000313" key="3">
    <source>
        <dbReference type="Proteomes" id="UP000277570"/>
    </source>
</evidence>
<keyword evidence="2" id="KW-0238">DNA-binding</keyword>
<dbReference type="Proteomes" id="UP000277570">
    <property type="component" value="Unassembled WGS sequence"/>
</dbReference>
<accession>A0ABY6SUS7</accession>
<sequence>MSKENIKSDLTLSDIGNRISSRRKELNFTLQEIADMVGVASSTIQRYEKGLITKLKLPVIESIAKALNVNPVWLIKKDAKKETGIIDSEFLNKINSEKTKNTLTLTFKNTEEFLYGKKGKDYVIKRNSLIEYFDKLNSTGQDEALKRVSELTEINKYVSNTTDEISATKEDDEFTKVLESRKKAEQYFKENPQLMPIASHDKEGNFTEEDYKNDMDIMMNDDLWK</sequence>
<dbReference type="SUPFAM" id="SSF47413">
    <property type="entry name" value="lambda repressor-like DNA-binding domains"/>
    <property type="match status" value="1"/>
</dbReference>
<evidence type="ECO:0000313" key="2">
    <source>
        <dbReference type="EMBL" id="VDG71798.1"/>
    </source>
</evidence>
<dbReference type="GO" id="GO:0003677">
    <property type="term" value="F:DNA binding"/>
    <property type="evidence" value="ECO:0007669"/>
    <property type="project" value="UniProtKB-KW"/>
</dbReference>
<keyword evidence="3" id="KW-1185">Reference proteome</keyword>
<gene>
    <name evidence="2" type="primary">sinR_1</name>
    <name evidence="2" type="ORF">NCTC10913_02142</name>
</gene>
<dbReference type="CDD" id="cd00093">
    <property type="entry name" value="HTH_XRE"/>
    <property type="match status" value="1"/>
</dbReference>
<proteinExistence type="predicted"/>
<dbReference type="Gene3D" id="1.10.260.40">
    <property type="entry name" value="lambda repressor-like DNA-binding domains"/>
    <property type="match status" value="1"/>
</dbReference>
<dbReference type="SMART" id="SM00530">
    <property type="entry name" value="HTH_XRE"/>
    <property type="match status" value="1"/>
</dbReference>
<dbReference type="InterPro" id="IPR001387">
    <property type="entry name" value="Cro/C1-type_HTH"/>
</dbReference>
<dbReference type="RefSeq" id="WP_125148649.1">
    <property type="nucleotide sequence ID" value="NZ_UYIN01000008.1"/>
</dbReference>
<dbReference type="EMBL" id="UYIN01000008">
    <property type="protein sequence ID" value="VDG71798.1"/>
    <property type="molecule type" value="Genomic_DNA"/>
</dbReference>
<feature type="domain" description="HTH cro/C1-type" evidence="1">
    <location>
        <begin position="19"/>
        <end position="74"/>
    </location>
</feature>
<reference evidence="2 3" key="1">
    <citation type="submission" date="2018-11" db="EMBL/GenBank/DDBJ databases">
        <authorList>
            <consortium name="Pathogen Informatics"/>
        </authorList>
    </citation>
    <scope>NUCLEOTIDE SEQUENCE [LARGE SCALE GENOMIC DNA]</scope>
    <source>
        <strain evidence="2 3">NCTC10913</strain>
    </source>
</reference>
<name>A0ABY6SUS7_9CLOT</name>
<evidence type="ECO:0000259" key="1">
    <source>
        <dbReference type="PROSITE" id="PS50943"/>
    </source>
</evidence>